<comment type="caution">
    <text evidence="1">The sequence shown here is derived from an EMBL/GenBank/DDBJ whole genome shotgun (WGS) entry which is preliminary data.</text>
</comment>
<dbReference type="EMBL" id="LIPY01000118">
    <property type="protein sequence ID" value="KWX73151.1"/>
    <property type="molecule type" value="Genomic_DNA"/>
</dbReference>
<keyword evidence="2" id="KW-1185">Reference proteome</keyword>
<name>A0ABR5SRH8_9BACL</name>
<evidence type="ECO:0000313" key="1">
    <source>
        <dbReference type="EMBL" id="KWX73151.1"/>
    </source>
</evidence>
<proteinExistence type="predicted"/>
<gene>
    <name evidence="1" type="ORF">AML91_18905</name>
</gene>
<dbReference type="Proteomes" id="UP000070252">
    <property type="component" value="Unassembled WGS sequence"/>
</dbReference>
<organism evidence="1 2">
    <name type="scientific">Paenibacillus jilunlii</name>
    <dbReference type="NCBI Taxonomy" id="682956"/>
    <lineage>
        <taxon>Bacteria</taxon>
        <taxon>Bacillati</taxon>
        <taxon>Bacillota</taxon>
        <taxon>Bacilli</taxon>
        <taxon>Bacillales</taxon>
        <taxon>Paenibacillaceae</taxon>
        <taxon>Paenibacillus</taxon>
    </lineage>
</organism>
<reference evidence="1 2" key="1">
    <citation type="submission" date="2015-08" db="EMBL/GenBank/DDBJ databases">
        <title>Genome of Paenibacillus jilunlii.</title>
        <authorList>
            <person name="Sant'Anna F.H."/>
            <person name="Ambrosini A."/>
            <person name="Souza R."/>
            <person name="Bach E."/>
            <person name="Fernandes G."/>
            <person name="Balsanelli E."/>
            <person name="Baura V.A."/>
            <person name="Pedrosa F.O."/>
            <person name="Souza E.M."/>
            <person name="Passaglia L."/>
        </authorList>
    </citation>
    <scope>NUCLEOTIDE SEQUENCE [LARGE SCALE GENOMIC DNA]</scope>
    <source>
        <strain evidence="1 2">DSM 23019</strain>
    </source>
</reference>
<sequence length="91" mass="10283">MVTVIETSSWNRLLYSVILIEVLLIVNSETPFQEYLQQSCWREGISSPLNFSLVQTIILGEGILTFQAGARKQGMFVKEVQTKQSALAYAR</sequence>
<accession>A0ABR5SRH8</accession>
<evidence type="ECO:0000313" key="2">
    <source>
        <dbReference type="Proteomes" id="UP000070252"/>
    </source>
</evidence>
<protein>
    <submittedName>
        <fullName evidence="1">Uncharacterized protein</fullName>
    </submittedName>
</protein>